<protein>
    <recommendedName>
        <fullName evidence="1">Reverse transcriptase Ty1/copia-type domain-containing protein</fullName>
    </recommendedName>
</protein>
<evidence type="ECO:0000259" key="1">
    <source>
        <dbReference type="Pfam" id="PF07727"/>
    </source>
</evidence>
<dbReference type="Pfam" id="PF07727">
    <property type="entry name" value="RVT_2"/>
    <property type="match status" value="1"/>
</dbReference>
<evidence type="ECO:0000313" key="3">
    <source>
        <dbReference type="Proteomes" id="UP001418222"/>
    </source>
</evidence>
<organism evidence="2 3">
    <name type="scientific">Platanthera zijinensis</name>
    <dbReference type="NCBI Taxonomy" id="2320716"/>
    <lineage>
        <taxon>Eukaryota</taxon>
        <taxon>Viridiplantae</taxon>
        <taxon>Streptophyta</taxon>
        <taxon>Embryophyta</taxon>
        <taxon>Tracheophyta</taxon>
        <taxon>Spermatophyta</taxon>
        <taxon>Magnoliopsida</taxon>
        <taxon>Liliopsida</taxon>
        <taxon>Asparagales</taxon>
        <taxon>Orchidaceae</taxon>
        <taxon>Orchidoideae</taxon>
        <taxon>Orchideae</taxon>
        <taxon>Orchidinae</taxon>
        <taxon>Platanthera</taxon>
    </lineage>
</organism>
<proteinExistence type="predicted"/>
<dbReference type="Proteomes" id="UP001418222">
    <property type="component" value="Unassembled WGS sequence"/>
</dbReference>
<comment type="caution">
    <text evidence="2">The sequence shown here is derived from an EMBL/GenBank/DDBJ whole genome shotgun (WGS) entry which is preliminary data.</text>
</comment>
<name>A0AAP0BBL2_9ASPA</name>
<reference evidence="2 3" key="1">
    <citation type="journal article" date="2022" name="Nat. Plants">
        <title>Genomes of leafy and leafless Platanthera orchids illuminate the evolution of mycoheterotrophy.</title>
        <authorList>
            <person name="Li M.H."/>
            <person name="Liu K.W."/>
            <person name="Li Z."/>
            <person name="Lu H.C."/>
            <person name="Ye Q.L."/>
            <person name="Zhang D."/>
            <person name="Wang J.Y."/>
            <person name="Li Y.F."/>
            <person name="Zhong Z.M."/>
            <person name="Liu X."/>
            <person name="Yu X."/>
            <person name="Liu D.K."/>
            <person name="Tu X.D."/>
            <person name="Liu B."/>
            <person name="Hao Y."/>
            <person name="Liao X.Y."/>
            <person name="Jiang Y.T."/>
            <person name="Sun W.H."/>
            <person name="Chen J."/>
            <person name="Chen Y.Q."/>
            <person name="Ai Y."/>
            <person name="Zhai J.W."/>
            <person name="Wu S.S."/>
            <person name="Zhou Z."/>
            <person name="Hsiao Y.Y."/>
            <person name="Wu W.L."/>
            <person name="Chen Y.Y."/>
            <person name="Lin Y.F."/>
            <person name="Hsu J.L."/>
            <person name="Li C.Y."/>
            <person name="Wang Z.W."/>
            <person name="Zhao X."/>
            <person name="Zhong W.Y."/>
            <person name="Ma X.K."/>
            <person name="Ma L."/>
            <person name="Huang J."/>
            <person name="Chen G.Z."/>
            <person name="Huang M.Z."/>
            <person name="Huang L."/>
            <person name="Peng D.H."/>
            <person name="Luo Y.B."/>
            <person name="Zou S.Q."/>
            <person name="Chen S.P."/>
            <person name="Lan S."/>
            <person name="Tsai W.C."/>
            <person name="Van de Peer Y."/>
            <person name="Liu Z.J."/>
        </authorList>
    </citation>
    <scope>NUCLEOTIDE SEQUENCE [LARGE SCALE GENOMIC DNA]</scope>
    <source>
        <strain evidence="2">Lor287</strain>
    </source>
</reference>
<dbReference type="InterPro" id="IPR013103">
    <property type="entry name" value="RVT_2"/>
</dbReference>
<dbReference type="EMBL" id="JBBWWQ010000011">
    <property type="protein sequence ID" value="KAK8935274.1"/>
    <property type="molecule type" value="Genomic_DNA"/>
</dbReference>
<evidence type="ECO:0000313" key="2">
    <source>
        <dbReference type="EMBL" id="KAK8935274.1"/>
    </source>
</evidence>
<sequence length="201" mass="23349">MYSIRVVLGPAARLDLEIEKMDVKTAFLHGDLDEELYMEQLEGNTARIAELKRQLSSTFEMKDMGAAKTILGMHIRRDRGTKFLWLSQERYIRKVLHRFDMDQAKKVSVPLAAHFRLTTDHCPSTPDVTPQNLEEEPMALFFWPKWVLGRLTRPVTRACHRACRARVRRFFYRRSVSENTDFDTGVSGATRACHLRHGRVT</sequence>
<gene>
    <name evidence="2" type="ORF">KSP39_PZI012849</name>
</gene>
<feature type="domain" description="Reverse transcriptase Ty1/copia-type" evidence="1">
    <location>
        <begin position="43"/>
        <end position="112"/>
    </location>
</feature>
<accession>A0AAP0BBL2</accession>
<keyword evidence="3" id="KW-1185">Reference proteome</keyword>
<dbReference type="AlphaFoldDB" id="A0AAP0BBL2"/>